<feature type="region of interest" description="Disordered" evidence="1">
    <location>
        <begin position="200"/>
        <end position="234"/>
    </location>
</feature>
<organism evidence="2 3">
    <name type="scientific">Fusarium albosuccineum</name>
    <dbReference type="NCBI Taxonomy" id="1237068"/>
    <lineage>
        <taxon>Eukaryota</taxon>
        <taxon>Fungi</taxon>
        <taxon>Dikarya</taxon>
        <taxon>Ascomycota</taxon>
        <taxon>Pezizomycotina</taxon>
        <taxon>Sordariomycetes</taxon>
        <taxon>Hypocreomycetidae</taxon>
        <taxon>Hypocreales</taxon>
        <taxon>Nectriaceae</taxon>
        <taxon>Fusarium</taxon>
        <taxon>Fusarium decemcellulare species complex</taxon>
    </lineage>
</organism>
<name>A0A8H4LN69_9HYPO</name>
<evidence type="ECO:0000256" key="1">
    <source>
        <dbReference type="SAM" id="MobiDB-lite"/>
    </source>
</evidence>
<protein>
    <submittedName>
        <fullName evidence="2">Uncharacterized protein</fullName>
    </submittedName>
</protein>
<evidence type="ECO:0000313" key="2">
    <source>
        <dbReference type="EMBL" id="KAF4470668.1"/>
    </source>
</evidence>
<sequence>MASDIYETDKTERGLAAFLSPYLAVFGICKMVESMGAACLPLTGGNQIAESISNSLDLQLLSIPLVPIGHVRLSNLQEPCICFVPNVFDDRQLGQDGTWDHGPTRTSKNNLLLLPVVLGREETATLTRPLRHELARCADLLPVSRTNLWGSTIEGRTVDKPAFYTKYLETGEAEEESSSDAYCSDHAKKRDTTCCTTHSHASLNRGEESAQSALSSPSANFNRPNEVHPDVWSTLGETGDRRSLFCCFLRRQERQRMKNAVPSTGHGGHVAVAAVDPGSWGPGGIEFAAFLGEIRRIARRQTGSGERAKDSQQAQGLGGGICRILVESWSRPKLQLRVVPDGLHAARRAQRTE</sequence>
<feature type="compositionally biased region" description="Polar residues" evidence="1">
    <location>
        <begin position="209"/>
        <end position="223"/>
    </location>
</feature>
<accession>A0A8H4LN69</accession>
<evidence type="ECO:0000313" key="3">
    <source>
        <dbReference type="Proteomes" id="UP000554235"/>
    </source>
</evidence>
<reference evidence="2 3" key="1">
    <citation type="submission" date="2020-01" db="EMBL/GenBank/DDBJ databases">
        <title>Identification and distribution of gene clusters putatively required for synthesis of sphingolipid metabolism inhibitors in phylogenetically diverse species of the filamentous fungus Fusarium.</title>
        <authorList>
            <person name="Kim H.-S."/>
            <person name="Busman M."/>
            <person name="Brown D.W."/>
            <person name="Divon H."/>
            <person name="Uhlig S."/>
            <person name="Proctor R.H."/>
        </authorList>
    </citation>
    <scope>NUCLEOTIDE SEQUENCE [LARGE SCALE GENOMIC DNA]</scope>
    <source>
        <strain evidence="2 3">NRRL 20459</strain>
    </source>
</reference>
<gene>
    <name evidence="2" type="ORF">FALBO_2425</name>
</gene>
<dbReference type="Proteomes" id="UP000554235">
    <property type="component" value="Unassembled WGS sequence"/>
</dbReference>
<keyword evidence="3" id="KW-1185">Reference proteome</keyword>
<dbReference type="AlphaFoldDB" id="A0A8H4LN69"/>
<comment type="caution">
    <text evidence="2">The sequence shown here is derived from an EMBL/GenBank/DDBJ whole genome shotgun (WGS) entry which is preliminary data.</text>
</comment>
<dbReference type="EMBL" id="JAADYS010000312">
    <property type="protein sequence ID" value="KAF4470668.1"/>
    <property type="molecule type" value="Genomic_DNA"/>
</dbReference>
<proteinExistence type="predicted"/>